<dbReference type="AlphaFoldDB" id="A0AAW0KDW5"/>
<dbReference type="PROSITE" id="PS50158">
    <property type="entry name" value="ZF_CCHC"/>
    <property type="match status" value="1"/>
</dbReference>
<feature type="domain" description="CCHC-type" evidence="2">
    <location>
        <begin position="27"/>
        <end position="41"/>
    </location>
</feature>
<organism evidence="3 4">
    <name type="scientific">Quercus suber</name>
    <name type="common">Cork oak</name>
    <dbReference type="NCBI Taxonomy" id="58331"/>
    <lineage>
        <taxon>Eukaryota</taxon>
        <taxon>Viridiplantae</taxon>
        <taxon>Streptophyta</taxon>
        <taxon>Embryophyta</taxon>
        <taxon>Tracheophyta</taxon>
        <taxon>Spermatophyta</taxon>
        <taxon>Magnoliopsida</taxon>
        <taxon>eudicotyledons</taxon>
        <taxon>Gunneridae</taxon>
        <taxon>Pentapetalae</taxon>
        <taxon>rosids</taxon>
        <taxon>fabids</taxon>
        <taxon>Fagales</taxon>
        <taxon>Fagaceae</taxon>
        <taxon>Quercus</taxon>
    </lineage>
</organism>
<dbReference type="Proteomes" id="UP000237347">
    <property type="component" value="Unassembled WGS sequence"/>
</dbReference>
<keyword evidence="1" id="KW-0479">Metal-binding</keyword>
<dbReference type="GO" id="GO:0003676">
    <property type="term" value="F:nucleic acid binding"/>
    <property type="evidence" value="ECO:0007669"/>
    <property type="project" value="InterPro"/>
</dbReference>
<dbReference type="InterPro" id="IPR025836">
    <property type="entry name" value="Zn_knuckle_CX2CX4HX4C"/>
</dbReference>
<evidence type="ECO:0000313" key="4">
    <source>
        <dbReference type="Proteomes" id="UP000237347"/>
    </source>
</evidence>
<evidence type="ECO:0000259" key="2">
    <source>
        <dbReference type="PROSITE" id="PS50158"/>
    </source>
</evidence>
<protein>
    <recommendedName>
        <fullName evidence="2">CCHC-type domain-containing protein</fullName>
    </recommendedName>
</protein>
<keyword evidence="4" id="KW-1185">Reference proteome</keyword>
<reference evidence="3 4" key="1">
    <citation type="journal article" date="2018" name="Sci. Data">
        <title>The draft genome sequence of cork oak.</title>
        <authorList>
            <person name="Ramos A.M."/>
            <person name="Usie A."/>
            <person name="Barbosa P."/>
            <person name="Barros P.M."/>
            <person name="Capote T."/>
            <person name="Chaves I."/>
            <person name="Simoes F."/>
            <person name="Abreu I."/>
            <person name="Carrasquinho I."/>
            <person name="Faro C."/>
            <person name="Guimaraes J.B."/>
            <person name="Mendonca D."/>
            <person name="Nobrega F."/>
            <person name="Rodrigues L."/>
            <person name="Saibo N.J.M."/>
            <person name="Varela M.C."/>
            <person name="Egas C."/>
            <person name="Matos J."/>
            <person name="Miguel C.M."/>
            <person name="Oliveira M.M."/>
            <person name="Ricardo C.P."/>
            <person name="Goncalves S."/>
        </authorList>
    </citation>
    <scope>NUCLEOTIDE SEQUENCE [LARGE SCALE GENOMIC DNA]</scope>
    <source>
        <strain evidence="4">cv. HL8</strain>
    </source>
</reference>
<name>A0AAW0KDW5_QUESU</name>
<keyword evidence="1" id="KW-0862">Zinc</keyword>
<evidence type="ECO:0000256" key="1">
    <source>
        <dbReference type="PROSITE-ProRule" id="PRU00047"/>
    </source>
</evidence>
<dbReference type="InterPro" id="IPR001878">
    <property type="entry name" value="Znf_CCHC"/>
</dbReference>
<dbReference type="EMBL" id="PKMF04000333">
    <property type="protein sequence ID" value="KAK7837217.1"/>
    <property type="molecule type" value="Genomic_DNA"/>
</dbReference>
<accession>A0AAW0KDW5</accession>
<keyword evidence="1" id="KW-0863">Zinc-finger</keyword>
<proteinExistence type="predicted"/>
<gene>
    <name evidence="3" type="ORF">CFP56_021480</name>
</gene>
<sequence>MDKLLWHHVTIGSFTQAIQYENLLTLCFLCGRIGHTMEHCPVRLPSTLTHLPLQTFLPVTMMDHLPYLPHSLDFDLPPSSPFHHPQNSSSNTLNPDAQPFYSLALVDYLTFHMSLIHPPNSPQPIQILQVALHPTTPIQ</sequence>
<dbReference type="SUPFAM" id="SSF57756">
    <property type="entry name" value="Retrovirus zinc finger-like domains"/>
    <property type="match status" value="1"/>
</dbReference>
<comment type="caution">
    <text evidence="3">The sequence shown here is derived from an EMBL/GenBank/DDBJ whole genome shotgun (WGS) entry which is preliminary data.</text>
</comment>
<dbReference type="GO" id="GO:0008270">
    <property type="term" value="F:zinc ion binding"/>
    <property type="evidence" value="ECO:0007669"/>
    <property type="project" value="UniProtKB-KW"/>
</dbReference>
<evidence type="ECO:0000313" key="3">
    <source>
        <dbReference type="EMBL" id="KAK7837217.1"/>
    </source>
</evidence>
<dbReference type="InterPro" id="IPR036875">
    <property type="entry name" value="Znf_CCHC_sf"/>
</dbReference>
<dbReference type="Pfam" id="PF14392">
    <property type="entry name" value="zf-CCHC_4"/>
    <property type="match status" value="1"/>
</dbReference>